<dbReference type="PATRIC" id="fig|472175.3.peg.2010"/>
<reference evidence="2 3" key="1">
    <citation type="submission" date="2014-05" db="EMBL/GenBank/DDBJ databases">
        <title>Draft Genome Sequence of Nitratireductor basaltis Strain UMTGB225, A Marine Bacterium Isolated from Green Barrel Tunicate.</title>
        <authorList>
            <person name="Gan H.Y."/>
        </authorList>
    </citation>
    <scope>NUCLEOTIDE SEQUENCE [LARGE SCALE GENOMIC DNA]</scope>
    <source>
        <strain evidence="2 3">UMTGB225</strain>
    </source>
</reference>
<dbReference type="OrthoDB" id="8115046at2"/>
<protein>
    <recommendedName>
        <fullName evidence="4">DUF2946 domain-containing protein</fullName>
    </recommendedName>
</protein>
<name>A0A084UDC6_9HYPH</name>
<evidence type="ECO:0000256" key="1">
    <source>
        <dbReference type="SAM" id="MobiDB-lite"/>
    </source>
</evidence>
<sequence length="128" mass="13774">MKTRAEAQSWFAQLRSDRALFAVVGLFALFLSALQPAVAAANEPYRDLMVICHPLGDVGPLSQEQEPDCPLCPTGHLCGNSLVAIDRQELPGATIRQSATKSLFAEATAPQSRYQATPPPIRGPPFLS</sequence>
<dbReference type="AlphaFoldDB" id="A0A084UDC6"/>
<proteinExistence type="predicted"/>
<comment type="caution">
    <text evidence="2">The sequence shown here is derived from an EMBL/GenBank/DDBJ whole genome shotgun (WGS) entry which is preliminary data.</text>
</comment>
<organism evidence="2 3">
    <name type="scientific">Nitratireductor basaltis</name>
    <dbReference type="NCBI Taxonomy" id="472175"/>
    <lineage>
        <taxon>Bacteria</taxon>
        <taxon>Pseudomonadati</taxon>
        <taxon>Pseudomonadota</taxon>
        <taxon>Alphaproteobacteria</taxon>
        <taxon>Hyphomicrobiales</taxon>
        <taxon>Phyllobacteriaceae</taxon>
        <taxon>Nitratireductor</taxon>
    </lineage>
</organism>
<keyword evidence="3" id="KW-1185">Reference proteome</keyword>
<evidence type="ECO:0008006" key="4">
    <source>
        <dbReference type="Google" id="ProtNLM"/>
    </source>
</evidence>
<dbReference type="EMBL" id="JMQM01000001">
    <property type="protein sequence ID" value="KFB10962.1"/>
    <property type="molecule type" value="Genomic_DNA"/>
</dbReference>
<evidence type="ECO:0000313" key="3">
    <source>
        <dbReference type="Proteomes" id="UP000053675"/>
    </source>
</evidence>
<accession>A0A084UDC6</accession>
<evidence type="ECO:0000313" key="2">
    <source>
        <dbReference type="EMBL" id="KFB10962.1"/>
    </source>
</evidence>
<dbReference type="STRING" id="472175.EL18_02003"/>
<dbReference type="RefSeq" id="WP_051913982.1">
    <property type="nucleotide sequence ID" value="NZ_JMQM01000001.1"/>
</dbReference>
<gene>
    <name evidence="2" type="ORF">EL18_02003</name>
</gene>
<dbReference type="Proteomes" id="UP000053675">
    <property type="component" value="Unassembled WGS sequence"/>
</dbReference>
<feature type="compositionally biased region" description="Pro residues" evidence="1">
    <location>
        <begin position="117"/>
        <end position="128"/>
    </location>
</feature>
<feature type="region of interest" description="Disordered" evidence="1">
    <location>
        <begin position="106"/>
        <end position="128"/>
    </location>
</feature>
<dbReference type="eggNOG" id="ENOG503016V">
    <property type="taxonomic scope" value="Bacteria"/>
</dbReference>